<dbReference type="PANTHER" id="PTHR40644">
    <property type="entry name" value="UPF0653 PROTEIN C607.02C"/>
    <property type="match status" value="1"/>
</dbReference>
<feature type="compositionally biased region" description="Basic and acidic residues" evidence="1">
    <location>
        <begin position="193"/>
        <end position="203"/>
    </location>
</feature>
<evidence type="ECO:0000313" key="2">
    <source>
        <dbReference type="EMBL" id="PPR05068.1"/>
    </source>
</evidence>
<feature type="compositionally biased region" description="Basic and acidic residues" evidence="1">
    <location>
        <begin position="83"/>
        <end position="94"/>
    </location>
</feature>
<feature type="compositionally biased region" description="Basic and acidic residues" evidence="1">
    <location>
        <begin position="9"/>
        <end position="18"/>
    </location>
</feature>
<dbReference type="AlphaFoldDB" id="A0A409YPY8"/>
<gene>
    <name evidence="2" type="ORF">CVT24_010255</name>
</gene>
<evidence type="ECO:0000313" key="3">
    <source>
        <dbReference type="Proteomes" id="UP000284842"/>
    </source>
</evidence>
<accession>A0A409YPY8</accession>
<proteinExistence type="predicted"/>
<dbReference type="EMBL" id="NHTK01000852">
    <property type="protein sequence ID" value="PPR05068.1"/>
    <property type="molecule type" value="Genomic_DNA"/>
</dbReference>
<protein>
    <submittedName>
        <fullName evidence="2">Uncharacterized protein</fullName>
    </submittedName>
</protein>
<comment type="caution">
    <text evidence="2">The sequence shown here is derived from an EMBL/GenBank/DDBJ whole genome shotgun (WGS) entry which is preliminary data.</text>
</comment>
<dbReference type="PANTHER" id="PTHR40644:SF1">
    <property type="entry name" value="UPF0653 PROTEIN C607.02C"/>
    <property type="match status" value="1"/>
</dbReference>
<reference evidence="2 3" key="1">
    <citation type="journal article" date="2018" name="Evol. Lett.">
        <title>Horizontal gene cluster transfer increased hallucinogenic mushroom diversity.</title>
        <authorList>
            <person name="Reynolds H.T."/>
            <person name="Vijayakumar V."/>
            <person name="Gluck-Thaler E."/>
            <person name="Korotkin H.B."/>
            <person name="Matheny P.B."/>
            <person name="Slot J.C."/>
        </authorList>
    </citation>
    <scope>NUCLEOTIDE SEQUENCE [LARGE SCALE GENOMIC DNA]</scope>
    <source>
        <strain evidence="2 3">2629</strain>
    </source>
</reference>
<name>A0A409YPY8_9AGAR</name>
<sequence>MPHKKAKRSIREKTRQEQGSDLAPQKSSASLQNEPIPKSAHRILNAMAIREEFKKKRKAGEELEGGGGKRRKGDGNNTGKPSGAKDGKKQESKLRIMPGESIQHFNKRVEDDLRPLVKTAVQASRAAVRNAVKEEKEAKAQAKAEREKAAKAKGKSKSTTGNDSDTDSDSPSSRKPSKRRRSSSPPPHLKSNAVDKHASKPKEFATLSSSAPKRLNDIAQAPPEFKKLPRGATKDRLAGAGKGGAEGTAKSDGVVSMSMKLMMEKEREKAIQRYRELKATRLKKEGREDNSLAREED</sequence>
<dbReference type="STRING" id="181874.A0A409YPY8"/>
<dbReference type="Proteomes" id="UP000284842">
    <property type="component" value="Unassembled WGS sequence"/>
</dbReference>
<feature type="compositionally biased region" description="Low complexity" evidence="1">
    <location>
        <begin position="157"/>
        <end position="174"/>
    </location>
</feature>
<dbReference type="OrthoDB" id="5876637at2759"/>
<organism evidence="2 3">
    <name type="scientific">Panaeolus cyanescens</name>
    <dbReference type="NCBI Taxonomy" id="181874"/>
    <lineage>
        <taxon>Eukaryota</taxon>
        <taxon>Fungi</taxon>
        <taxon>Dikarya</taxon>
        <taxon>Basidiomycota</taxon>
        <taxon>Agaricomycotina</taxon>
        <taxon>Agaricomycetes</taxon>
        <taxon>Agaricomycetidae</taxon>
        <taxon>Agaricales</taxon>
        <taxon>Agaricineae</taxon>
        <taxon>Galeropsidaceae</taxon>
        <taxon>Panaeolus</taxon>
    </lineage>
</organism>
<feature type="compositionally biased region" description="Basic and acidic residues" evidence="1">
    <location>
        <begin position="224"/>
        <end position="237"/>
    </location>
</feature>
<keyword evidence="3" id="KW-1185">Reference proteome</keyword>
<feature type="region of interest" description="Disordered" evidence="1">
    <location>
        <begin position="1"/>
        <end position="256"/>
    </location>
</feature>
<evidence type="ECO:0000256" key="1">
    <source>
        <dbReference type="SAM" id="MobiDB-lite"/>
    </source>
</evidence>
<dbReference type="InParanoid" id="A0A409YPY8"/>
<feature type="compositionally biased region" description="Basic and acidic residues" evidence="1">
    <location>
        <begin position="131"/>
        <end position="150"/>
    </location>
</feature>